<evidence type="ECO:0000256" key="3">
    <source>
        <dbReference type="ARBA" id="ARBA00022989"/>
    </source>
</evidence>
<evidence type="ECO:0000313" key="7">
    <source>
        <dbReference type="Proteomes" id="UP000002281"/>
    </source>
</evidence>
<dbReference type="InterPro" id="IPR050355">
    <property type="entry name" value="RCF1"/>
</dbReference>
<keyword evidence="7" id="KW-1185">Reference proteome</keyword>
<keyword evidence="3" id="KW-1133">Transmembrane helix</keyword>
<feature type="domain" description="HIG1" evidence="5">
    <location>
        <begin position="48"/>
        <end position="139"/>
    </location>
</feature>
<dbReference type="Proteomes" id="UP000002281">
    <property type="component" value="Unplaced"/>
</dbReference>
<comment type="subcellular location">
    <subcellularLocation>
        <location evidence="1">Mitochondrion membrane</location>
    </subcellularLocation>
</comment>
<evidence type="ECO:0000259" key="5">
    <source>
        <dbReference type="PROSITE" id="PS51503"/>
    </source>
</evidence>
<dbReference type="Pfam" id="PF04588">
    <property type="entry name" value="HIG_1_N"/>
    <property type="match status" value="1"/>
</dbReference>
<evidence type="ECO:0000256" key="4">
    <source>
        <dbReference type="ARBA" id="ARBA00023136"/>
    </source>
</evidence>
<evidence type="ECO:0000256" key="1">
    <source>
        <dbReference type="ARBA" id="ARBA00004325"/>
    </source>
</evidence>
<dbReference type="Ensembl" id="ENSECAT00000119393.1">
    <property type="protein sequence ID" value="ENSECAP00000086753.1"/>
    <property type="gene ID" value="ENSECAG00000054575.1"/>
</dbReference>
<evidence type="ECO:0000313" key="6">
    <source>
        <dbReference type="Ensembl" id="ENSECAP00000086753.1"/>
    </source>
</evidence>
<dbReference type="Ensembl" id="ENSECAT00000143019.1">
    <property type="protein sequence ID" value="ENSECAP00000066559.1"/>
    <property type="gene ID" value="ENSECAG00000054575.1"/>
</dbReference>
<dbReference type="GeneTree" id="ENSGT00910000144291"/>
<keyword evidence="4" id="KW-0472">Membrane</keyword>
<name>A0A9L0THY3_HORSE</name>
<dbReference type="InterPro" id="IPR007667">
    <property type="entry name" value="Hypoxia_induced_domain"/>
</dbReference>
<organism evidence="6 7">
    <name type="scientific">Equus caballus</name>
    <name type="common">Horse</name>
    <dbReference type="NCBI Taxonomy" id="9796"/>
    <lineage>
        <taxon>Eukaryota</taxon>
        <taxon>Metazoa</taxon>
        <taxon>Chordata</taxon>
        <taxon>Craniata</taxon>
        <taxon>Vertebrata</taxon>
        <taxon>Euteleostomi</taxon>
        <taxon>Mammalia</taxon>
        <taxon>Eutheria</taxon>
        <taxon>Laurasiatheria</taxon>
        <taxon>Perissodactyla</taxon>
        <taxon>Equidae</taxon>
        <taxon>Equus</taxon>
    </lineage>
</organism>
<evidence type="ECO:0000256" key="2">
    <source>
        <dbReference type="ARBA" id="ARBA00022692"/>
    </source>
</evidence>
<dbReference type="GO" id="GO:0031966">
    <property type="term" value="C:mitochondrial membrane"/>
    <property type="evidence" value="ECO:0007669"/>
    <property type="project" value="UniProtKB-SubCell"/>
</dbReference>
<protein>
    <recommendedName>
        <fullName evidence="5">HIG1 domain-containing protein</fullName>
    </recommendedName>
</protein>
<dbReference type="Gene3D" id="6.10.140.1320">
    <property type="match status" value="1"/>
</dbReference>
<keyword evidence="2" id="KW-0812">Transmembrane</keyword>
<reference evidence="6" key="2">
    <citation type="submission" date="2025-05" db="UniProtKB">
        <authorList>
            <consortium name="Ensembl"/>
        </authorList>
    </citation>
    <scope>IDENTIFICATION</scope>
    <source>
        <strain evidence="6">Thoroughbred</strain>
    </source>
</reference>
<proteinExistence type="predicted"/>
<accession>A0A9L0THY3</accession>
<dbReference type="PANTHER" id="PTHR12297:SF18">
    <property type="entry name" value="HIG1 DOMAIN FAMILY MEMBER 2A"/>
    <property type="match status" value="1"/>
</dbReference>
<dbReference type="PANTHER" id="PTHR12297">
    <property type="entry name" value="HYPOXIA-INDUCBILE GENE 1 HIG1 -RELATED"/>
    <property type="match status" value="1"/>
</dbReference>
<dbReference type="AlphaFoldDB" id="A0A9L0THY3"/>
<reference evidence="6" key="1">
    <citation type="journal article" date="2009" name="Science">
        <title>Genome sequence, comparative analysis, and population genetics of the domestic horse.</title>
        <authorList>
            <consortium name="Broad Institute Genome Sequencing Platform"/>
            <consortium name="Broad Institute Whole Genome Assembly Team"/>
            <person name="Wade C.M."/>
            <person name="Giulotto E."/>
            <person name="Sigurdsson S."/>
            <person name="Zoli M."/>
            <person name="Gnerre S."/>
            <person name="Imsland F."/>
            <person name="Lear T.L."/>
            <person name="Adelson D.L."/>
            <person name="Bailey E."/>
            <person name="Bellone R.R."/>
            <person name="Bloecker H."/>
            <person name="Distl O."/>
            <person name="Edgar R.C."/>
            <person name="Garber M."/>
            <person name="Leeb T."/>
            <person name="Mauceli E."/>
            <person name="MacLeod J.N."/>
            <person name="Penedo M.C.T."/>
            <person name="Raison J.M."/>
            <person name="Sharpe T."/>
            <person name="Vogel J."/>
            <person name="Andersson L."/>
            <person name="Antczak D.F."/>
            <person name="Biagi T."/>
            <person name="Binns M.M."/>
            <person name="Chowdhary B.P."/>
            <person name="Coleman S.J."/>
            <person name="Della Valle G."/>
            <person name="Fryc S."/>
            <person name="Guerin G."/>
            <person name="Hasegawa T."/>
            <person name="Hill E.W."/>
            <person name="Jurka J."/>
            <person name="Kiialainen A."/>
            <person name="Lindgren G."/>
            <person name="Liu J."/>
            <person name="Magnani E."/>
            <person name="Mickelson J.R."/>
            <person name="Murray J."/>
            <person name="Nergadze S.G."/>
            <person name="Onofrio R."/>
            <person name="Pedroni S."/>
            <person name="Piras M.F."/>
            <person name="Raudsepp T."/>
            <person name="Rocchi M."/>
            <person name="Roeed K.H."/>
            <person name="Ryder O.A."/>
            <person name="Searle S."/>
            <person name="Skow L."/>
            <person name="Swinburne J.E."/>
            <person name="Syvaenen A.C."/>
            <person name="Tozaki T."/>
            <person name="Valberg S.J."/>
            <person name="Vaudin M."/>
            <person name="White J.R."/>
            <person name="Zody M.C."/>
            <person name="Lander E.S."/>
            <person name="Lindblad-Toh K."/>
        </authorList>
    </citation>
    <scope>NUCLEOTIDE SEQUENCE [LARGE SCALE GENOMIC DNA]</scope>
    <source>
        <strain evidence="6">Thoroughbred</strain>
    </source>
</reference>
<dbReference type="PROSITE" id="PS51503">
    <property type="entry name" value="HIG1"/>
    <property type="match status" value="1"/>
</dbReference>
<sequence>MNWLIFTNSHIEEMEFSIPVFSYCCCLGHGAPSLMTSEAPFELSQHLVVEGFSLSVYSTPESFKEKFLLKTCKNPMVPIGCLGTVAALTHDLYCFPRDQSQCCQLMIYNQIATQGFSLTATLLDPASSAMKSLPKPGLVLKAPWRLFPAWE</sequence>